<comment type="caution">
    <text evidence="2">The sequence shown here is derived from an EMBL/GenBank/DDBJ whole genome shotgun (WGS) entry which is preliminary data.</text>
</comment>
<feature type="chain" id="PRO_5021935038" description="DUF3558 domain-containing protein" evidence="1">
    <location>
        <begin position="28"/>
        <end position="229"/>
    </location>
</feature>
<organism evidence="2 3">
    <name type="scientific">Nocardia ninae NBRC 108245</name>
    <dbReference type="NCBI Taxonomy" id="1210091"/>
    <lineage>
        <taxon>Bacteria</taxon>
        <taxon>Bacillati</taxon>
        <taxon>Actinomycetota</taxon>
        <taxon>Actinomycetes</taxon>
        <taxon>Mycobacteriales</taxon>
        <taxon>Nocardiaceae</taxon>
        <taxon>Nocardia</taxon>
    </lineage>
</organism>
<evidence type="ECO:0000313" key="3">
    <source>
        <dbReference type="Proteomes" id="UP000321424"/>
    </source>
</evidence>
<proteinExistence type="predicted"/>
<gene>
    <name evidence="2" type="ORF">NN4_05460</name>
</gene>
<feature type="signal peptide" evidence="1">
    <location>
        <begin position="1"/>
        <end position="27"/>
    </location>
</feature>
<evidence type="ECO:0008006" key="4">
    <source>
        <dbReference type="Google" id="ProtNLM"/>
    </source>
</evidence>
<dbReference type="AlphaFoldDB" id="A0A511M766"/>
<dbReference type="EMBL" id="BJXA01000002">
    <property type="protein sequence ID" value="GEM36027.1"/>
    <property type="molecule type" value="Genomic_DNA"/>
</dbReference>
<reference evidence="2 3" key="1">
    <citation type="submission" date="2019-07" db="EMBL/GenBank/DDBJ databases">
        <title>Whole genome shotgun sequence of Nocardia ninae NBRC 108245.</title>
        <authorList>
            <person name="Hosoyama A."/>
            <person name="Uohara A."/>
            <person name="Ohji S."/>
            <person name="Ichikawa N."/>
        </authorList>
    </citation>
    <scope>NUCLEOTIDE SEQUENCE [LARGE SCALE GENOMIC DNA]</scope>
    <source>
        <strain evidence="2 3">NBRC 108245</strain>
    </source>
</reference>
<accession>A0A511M766</accession>
<dbReference type="Proteomes" id="UP000321424">
    <property type="component" value="Unassembled WGS sequence"/>
</dbReference>
<evidence type="ECO:0000313" key="2">
    <source>
        <dbReference type="EMBL" id="GEM36027.1"/>
    </source>
</evidence>
<sequence length="229" mass="24425">MFIPARRLVALLTVGMIGLLSPATAEAAPPDPTMFGDLCIRTQSQTANLNVVAFRRAGGALEKTLYSDLTAFAAAKPPVQPLTVARYTSYEDAAATQPKQVRCKGKSADHLTAVYGADIAGPEGTCAEANRQTVAETARMLTPAERDALVHRPNTILIDSDTPAFNGPDWLTEFPAATKDSAGKLHLGSKSLYVSFTTPGIPEAFKGQHYCTLVAHAYLKRLILGLTQP</sequence>
<name>A0A511M766_9NOCA</name>
<keyword evidence="3" id="KW-1185">Reference proteome</keyword>
<keyword evidence="1" id="KW-0732">Signal</keyword>
<protein>
    <recommendedName>
        <fullName evidence="4">DUF3558 domain-containing protein</fullName>
    </recommendedName>
</protein>
<evidence type="ECO:0000256" key="1">
    <source>
        <dbReference type="SAM" id="SignalP"/>
    </source>
</evidence>